<evidence type="ECO:0000259" key="1">
    <source>
        <dbReference type="Pfam" id="PF00425"/>
    </source>
</evidence>
<keyword evidence="3" id="KW-1185">Reference proteome</keyword>
<dbReference type="PANTHER" id="PTHR11236:SF50">
    <property type="entry name" value="AMINODEOXYCHORISMATE SYNTHASE COMPONENT 1"/>
    <property type="match status" value="1"/>
</dbReference>
<name>A0A934N190_9BACT</name>
<sequence>MPPADACFGRRPLAIQLTPFEVGAAVAGDERPVVLVGSWAGGGAVVASQPLIRLPSGGDPFDALAEVPVIAGADGVGVGGGWFGYLGYQLGRRLERVAPPSGEVPPGSDFDLAFYDSVLRYDAAARSWWFECLWTEERAEALDQRYLQLQARLSRRSSSRVPEGFPGDFRSPGDEAHVERIERVIEHIRAGDVFQVNLCMRLEADWSGSPWAAFESAAGRLQPPYAAFLGLRESSVISLSPELFLRRRGRVVATRPIKGTSARDADPAIAEGQRRWLLSSEKNRAENVMIVDLMRNDLGRVCRTGSITVPDLAAAEAHPEIWHLVSRVRGELEPDVSDADLLRACFPPGSITGAPKIRSMQLINQLEPSPRIVYTGAIGYASPLAGLELSVAIRTFEIRDGTIGLGVGGGIVADSDPRSELAECYQKAAALIAALGAGVEAAAP</sequence>
<keyword evidence="2" id="KW-0808">Transferase</keyword>
<proteinExistence type="predicted"/>
<organism evidence="2 3">
    <name type="scientific">Candidatus Nephthysia bennettiae</name>
    <dbReference type="NCBI Taxonomy" id="3127016"/>
    <lineage>
        <taxon>Bacteria</taxon>
        <taxon>Bacillati</taxon>
        <taxon>Candidatus Dormiibacterota</taxon>
        <taxon>Candidatus Dormibacteria</taxon>
        <taxon>Candidatus Dormibacterales</taxon>
        <taxon>Candidatus Dormibacteraceae</taxon>
        <taxon>Candidatus Nephthysia</taxon>
    </lineage>
</organism>
<dbReference type="PRINTS" id="PR00095">
    <property type="entry name" value="ANTSNTHASEI"/>
</dbReference>
<evidence type="ECO:0000313" key="3">
    <source>
        <dbReference type="Proteomes" id="UP000612893"/>
    </source>
</evidence>
<feature type="domain" description="Chorismate-utilising enzyme C-terminal" evidence="1">
    <location>
        <begin position="175"/>
        <end position="427"/>
    </location>
</feature>
<gene>
    <name evidence="2" type="primary">pabB</name>
    <name evidence="2" type="ORF">JF922_01350</name>
</gene>
<dbReference type="EMBL" id="JAEKNR010000020">
    <property type="protein sequence ID" value="MBJ7596720.1"/>
    <property type="molecule type" value="Genomic_DNA"/>
</dbReference>
<dbReference type="InterPro" id="IPR019999">
    <property type="entry name" value="Anth_synth_I-like"/>
</dbReference>
<dbReference type="NCBIfam" id="TIGR00553">
    <property type="entry name" value="pabB"/>
    <property type="match status" value="1"/>
</dbReference>
<dbReference type="PANTHER" id="PTHR11236">
    <property type="entry name" value="AMINOBENZOATE/ANTHRANILATE SYNTHASE"/>
    <property type="match status" value="1"/>
</dbReference>
<dbReference type="GO" id="GO:0046820">
    <property type="term" value="F:4-amino-4-deoxychorismate synthase activity"/>
    <property type="evidence" value="ECO:0007669"/>
    <property type="project" value="UniProtKB-EC"/>
</dbReference>
<dbReference type="Pfam" id="PF00425">
    <property type="entry name" value="Chorismate_bind"/>
    <property type="match status" value="1"/>
</dbReference>
<protein>
    <submittedName>
        <fullName evidence="2">Aminodeoxychorismate synthase component I</fullName>
        <ecNumber evidence="2">2.6.1.85</ecNumber>
    </submittedName>
</protein>
<dbReference type="AlphaFoldDB" id="A0A934N190"/>
<evidence type="ECO:0000313" key="2">
    <source>
        <dbReference type="EMBL" id="MBJ7596720.1"/>
    </source>
</evidence>
<accession>A0A934N190</accession>
<dbReference type="EC" id="2.6.1.85" evidence="2"/>
<reference evidence="2" key="1">
    <citation type="submission" date="2020-10" db="EMBL/GenBank/DDBJ databases">
        <title>Ca. Dormibacterota MAGs.</title>
        <authorList>
            <person name="Montgomery K."/>
        </authorList>
    </citation>
    <scope>NUCLEOTIDE SEQUENCE [LARGE SCALE GENOMIC DNA]</scope>
    <source>
        <strain evidence="2">SC8812_S17_10</strain>
    </source>
</reference>
<dbReference type="InterPro" id="IPR015890">
    <property type="entry name" value="Chorismate_C"/>
</dbReference>
<dbReference type="SUPFAM" id="SSF56322">
    <property type="entry name" value="ADC synthase"/>
    <property type="match status" value="1"/>
</dbReference>
<dbReference type="InterPro" id="IPR005802">
    <property type="entry name" value="ADC_synth_comp_1"/>
</dbReference>
<dbReference type="InterPro" id="IPR005801">
    <property type="entry name" value="ADC_synthase"/>
</dbReference>
<dbReference type="GO" id="GO:0009396">
    <property type="term" value="P:folic acid-containing compound biosynthetic process"/>
    <property type="evidence" value="ECO:0007669"/>
    <property type="project" value="InterPro"/>
</dbReference>
<dbReference type="Gene3D" id="3.60.120.10">
    <property type="entry name" value="Anthranilate synthase"/>
    <property type="match status" value="1"/>
</dbReference>
<dbReference type="GO" id="GO:0000162">
    <property type="term" value="P:L-tryptophan biosynthetic process"/>
    <property type="evidence" value="ECO:0007669"/>
    <property type="project" value="TreeGrafter"/>
</dbReference>
<comment type="caution">
    <text evidence="2">The sequence shown here is derived from an EMBL/GenBank/DDBJ whole genome shotgun (WGS) entry which is preliminary data.</text>
</comment>
<dbReference type="RefSeq" id="WP_338198548.1">
    <property type="nucleotide sequence ID" value="NZ_JAEKNR010000020.1"/>
</dbReference>
<keyword evidence="2" id="KW-0032">Aminotransferase</keyword>
<dbReference type="Proteomes" id="UP000612893">
    <property type="component" value="Unassembled WGS sequence"/>
</dbReference>